<feature type="compositionally biased region" description="Basic and acidic residues" evidence="1">
    <location>
        <begin position="13"/>
        <end position="31"/>
    </location>
</feature>
<dbReference type="GO" id="GO:0008033">
    <property type="term" value="P:tRNA processing"/>
    <property type="evidence" value="ECO:0007669"/>
    <property type="project" value="InterPro"/>
</dbReference>
<feature type="compositionally biased region" description="Polar residues" evidence="1">
    <location>
        <begin position="1"/>
        <end position="12"/>
    </location>
</feature>
<dbReference type="GO" id="GO:0000171">
    <property type="term" value="F:ribonuclease MRP activity"/>
    <property type="evidence" value="ECO:0007669"/>
    <property type="project" value="TreeGrafter"/>
</dbReference>
<sequence>MASVQAPNLESSMNRDTEREDISMTSVDDAKSRTELPIAPKKGCDITTKAIKNPSFSYAYLEYISDGQPTSDLDILTVRSHLTSGLNQFLGLTGAAISVDILKVDQKGCWIRVPREDSRAVIAAMGQWIGTGEGNSKVAWKLKASGNWLGSLVASQGIQDTWAT</sequence>
<gene>
    <name evidence="3" type="ORF">VC83_00490</name>
</gene>
<name>A0A177APT9_9PEZI</name>
<dbReference type="RefSeq" id="XP_024328503.1">
    <property type="nucleotide sequence ID" value="XM_024464182.1"/>
</dbReference>
<dbReference type="InterPro" id="IPR049128">
    <property type="entry name" value="Pop8-like_dom"/>
</dbReference>
<evidence type="ECO:0000313" key="3">
    <source>
        <dbReference type="EMBL" id="OAF63234.1"/>
    </source>
</evidence>
<organism evidence="3">
    <name type="scientific">Pseudogymnoascus destructans</name>
    <dbReference type="NCBI Taxonomy" id="655981"/>
    <lineage>
        <taxon>Eukaryota</taxon>
        <taxon>Fungi</taxon>
        <taxon>Dikarya</taxon>
        <taxon>Ascomycota</taxon>
        <taxon>Pezizomycotina</taxon>
        <taxon>Leotiomycetes</taxon>
        <taxon>Thelebolales</taxon>
        <taxon>Thelebolaceae</taxon>
        <taxon>Pseudogymnoascus</taxon>
    </lineage>
</organism>
<dbReference type="GO" id="GO:0034965">
    <property type="term" value="P:intronic box C/D snoRNA processing"/>
    <property type="evidence" value="ECO:0007669"/>
    <property type="project" value="TreeGrafter"/>
</dbReference>
<dbReference type="GO" id="GO:0005655">
    <property type="term" value="C:nucleolar ribonuclease P complex"/>
    <property type="evidence" value="ECO:0007669"/>
    <property type="project" value="InterPro"/>
</dbReference>
<dbReference type="PANTHER" id="PTHR28173:SF1">
    <property type="entry name" value="RIBONUCLEASES P_MRP PROTEIN SUBUNIT POP8"/>
    <property type="match status" value="1"/>
</dbReference>
<accession>A0A177APT9</accession>
<dbReference type="GO" id="GO:0004526">
    <property type="term" value="F:ribonuclease P activity"/>
    <property type="evidence" value="ECO:0007669"/>
    <property type="project" value="TreeGrafter"/>
</dbReference>
<dbReference type="PANTHER" id="PTHR28173">
    <property type="entry name" value="RIBONUCLEASES P/MRP PROTEIN SUBUNIT POP8"/>
    <property type="match status" value="1"/>
</dbReference>
<proteinExistence type="predicted"/>
<dbReference type="VEuPathDB" id="FungiDB:GMDG_00813"/>
<dbReference type="InterPro" id="IPR020347">
    <property type="entry name" value="Pop8"/>
</dbReference>
<feature type="region of interest" description="Disordered" evidence="1">
    <location>
        <begin position="1"/>
        <end position="31"/>
    </location>
</feature>
<evidence type="ECO:0000256" key="1">
    <source>
        <dbReference type="SAM" id="MobiDB-lite"/>
    </source>
</evidence>
<dbReference type="Pfam" id="PF20976">
    <property type="entry name" value="Pop8"/>
    <property type="match status" value="1"/>
</dbReference>
<dbReference type="AlphaFoldDB" id="A0A177APT9"/>
<dbReference type="OrthoDB" id="5530243at2759"/>
<dbReference type="GO" id="GO:0000172">
    <property type="term" value="C:ribonuclease MRP complex"/>
    <property type="evidence" value="ECO:0007669"/>
    <property type="project" value="InterPro"/>
</dbReference>
<feature type="domain" description="Ribonucleases P/MRP subunit Pop8-like" evidence="2">
    <location>
        <begin position="55"/>
        <end position="128"/>
    </location>
</feature>
<dbReference type="GeneID" id="36283586"/>
<dbReference type="EMBL" id="KV441386">
    <property type="protein sequence ID" value="OAF63234.1"/>
    <property type="molecule type" value="Genomic_DNA"/>
</dbReference>
<reference evidence="3" key="1">
    <citation type="submission" date="2016-03" db="EMBL/GenBank/DDBJ databases">
        <title>Updated assembly of Pseudogymnoascus destructans, the fungus causing white-nose syndrome of bats.</title>
        <authorList>
            <person name="Palmer J.M."/>
            <person name="Drees K.P."/>
            <person name="Foster J.T."/>
            <person name="Lindner D.L."/>
        </authorList>
    </citation>
    <scope>NUCLEOTIDE SEQUENCE [LARGE SCALE GENOMIC DNA]</scope>
    <source>
        <strain evidence="3">20631-21</strain>
    </source>
</reference>
<evidence type="ECO:0000259" key="2">
    <source>
        <dbReference type="Pfam" id="PF20976"/>
    </source>
</evidence>
<protein>
    <recommendedName>
        <fullName evidence="2">Ribonucleases P/MRP subunit Pop8-like domain-containing protein</fullName>
    </recommendedName>
</protein>
<dbReference type="Proteomes" id="UP000077154">
    <property type="component" value="Unassembled WGS sequence"/>
</dbReference>
<dbReference type="GO" id="GO:0000294">
    <property type="term" value="P:nuclear-transcribed mRNA catabolic process, RNase MRP-dependent"/>
    <property type="evidence" value="ECO:0007669"/>
    <property type="project" value="TreeGrafter"/>
</dbReference>
<dbReference type="eggNOG" id="ENOG502SCWV">
    <property type="taxonomic scope" value="Eukaryota"/>
</dbReference>